<dbReference type="RefSeq" id="WP_027885154.1">
    <property type="nucleotide sequence ID" value="NZ_BMWY01000006.1"/>
</dbReference>
<feature type="coiled-coil region" evidence="1">
    <location>
        <begin position="17"/>
        <end position="44"/>
    </location>
</feature>
<evidence type="ECO:0000313" key="4">
    <source>
        <dbReference type="Proteomes" id="UP000615593"/>
    </source>
</evidence>
<sequence length="171" mass="20162">MVNHIEEEVEQFKIAKIAETELKLEQFQNAYQEINENIAIKISKNATFNLFRVVFILLSLFLFALGVYCFFPGEFILLMEENGESFNSEEKNIIVLVFKALRYVFFSTAVVLYFVSYLLKLNNRKRNTIYSLSHLLEEMISFLDKSSKDEKIKYEQYLDYLAENRRSSSAK</sequence>
<evidence type="ECO:0000313" key="3">
    <source>
        <dbReference type="EMBL" id="GGZ60850.1"/>
    </source>
</evidence>
<gene>
    <name evidence="3" type="ORF">GCM10008088_23080</name>
</gene>
<dbReference type="Proteomes" id="UP000615593">
    <property type="component" value="Unassembled WGS sequence"/>
</dbReference>
<keyword evidence="4" id="KW-1185">Reference proteome</keyword>
<feature type="transmembrane region" description="Helical" evidence="2">
    <location>
        <begin position="93"/>
        <end position="119"/>
    </location>
</feature>
<comment type="caution">
    <text evidence="3">The sequence shown here is derived from an EMBL/GenBank/DDBJ whole genome shotgun (WGS) entry which is preliminary data.</text>
</comment>
<accession>A0ABQ3BXM0</accession>
<keyword evidence="2" id="KW-0812">Transmembrane</keyword>
<keyword evidence="2" id="KW-1133">Transmembrane helix</keyword>
<dbReference type="EMBL" id="BMWY01000006">
    <property type="protein sequence ID" value="GGZ60850.1"/>
    <property type="molecule type" value="Genomic_DNA"/>
</dbReference>
<evidence type="ECO:0000256" key="2">
    <source>
        <dbReference type="SAM" id="Phobius"/>
    </source>
</evidence>
<keyword evidence="1" id="KW-0175">Coiled coil</keyword>
<evidence type="ECO:0000256" key="1">
    <source>
        <dbReference type="SAM" id="Coils"/>
    </source>
</evidence>
<reference evidence="4" key="1">
    <citation type="journal article" date="2019" name="Int. J. Syst. Evol. Microbiol.">
        <title>The Global Catalogue of Microorganisms (GCM) 10K type strain sequencing project: providing services to taxonomists for standard genome sequencing and annotation.</title>
        <authorList>
            <consortium name="The Broad Institute Genomics Platform"/>
            <consortium name="The Broad Institute Genome Sequencing Center for Infectious Disease"/>
            <person name="Wu L."/>
            <person name="Ma J."/>
        </authorList>
    </citation>
    <scope>NUCLEOTIDE SEQUENCE [LARGE SCALE GENOMIC DNA]</scope>
    <source>
        <strain evidence="4">KCTC 12708</strain>
    </source>
</reference>
<protein>
    <recommendedName>
        <fullName evidence="5">Transmembrane protein</fullName>
    </recommendedName>
</protein>
<evidence type="ECO:0008006" key="5">
    <source>
        <dbReference type="Google" id="ProtNLM"/>
    </source>
</evidence>
<proteinExistence type="predicted"/>
<organism evidence="3 4">
    <name type="scientific">Mesonia mobilis</name>
    <dbReference type="NCBI Taxonomy" id="369791"/>
    <lineage>
        <taxon>Bacteria</taxon>
        <taxon>Pseudomonadati</taxon>
        <taxon>Bacteroidota</taxon>
        <taxon>Flavobacteriia</taxon>
        <taxon>Flavobacteriales</taxon>
        <taxon>Flavobacteriaceae</taxon>
        <taxon>Mesonia</taxon>
    </lineage>
</organism>
<name>A0ABQ3BXM0_9FLAO</name>
<keyword evidence="2" id="KW-0472">Membrane</keyword>
<feature type="transmembrane region" description="Helical" evidence="2">
    <location>
        <begin position="50"/>
        <end position="73"/>
    </location>
</feature>
<dbReference type="GeneID" id="94369973"/>